<dbReference type="Gene3D" id="1.20.120.450">
    <property type="entry name" value="dinb family like domain"/>
    <property type="match status" value="1"/>
</dbReference>
<organism evidence="2 3">
    <name type="scientific">Nocardioides marinquilinus</name>
    <dbReference type="NCBI Taxonomy" id="1210400"/>
    <lineage>
        <taxon>Bacteria</taxon>
        <taxon>Bacillati</taxon>
        <taxon>Actinomycetota</taxon>
        <taxon>Actinomycetes</taxon>
        <taxon>Propionibacteriales</taxon>
        <taxon>Nocardioidaceae</taxon>
        <taxon>Nocardioides</taxon>
    </lineage>
</organism>
<proteinExistence type="predicted"/>
<dbReference type="InterPro" id="IPR034660">
    <property type="entry name" value="DinB/YfiT-like"/>
</dbReference>
<comment type="caution">
    <text evidence="2">The sequence shown here is derived from an EMBL/GenBank/DDBJ whole genome shotgun (WGS) entry which is preliminary data.</text>
</comment>
<feature type="region of interest" description="Disordered" evidence="1">
    <location>
        <begin position="174"/>
        <end position="197"/>
    </location>
</feature>
<dbReference type="EMBL" id="BAABKG010000005">
    <property type="protein sequence ID" value="GAA5154333.1"/>
    <property type="molecule type" value="Genomic_DNA"/>
</dbReference>
<name>A0ABP9Q3U6_9ACTN</name>
<evidence type="ECO:0000313" key="2">
    <source>
        <dbReference type="EMBL" id="GAA5154333.1"/>
    </source>
</evidence>
<evidence type="ECO:0000256" key="1">
    <source>
        <dbReference type="SAM" id="MobiDB-lite"/>
    </source>
</evidence>
<dbReference type="Pfam" id="PF04978">
    <property type="entry name" value="MST"/>
    <property type="match status" value="1"/>
</dbReference>
<gene>
    <name evidence="2" type="ORF">GCM10023340_37730</name>
</gene>
<dbReference type="InterPro" id="IPR007061">
    <property type="entry name" value="MST-like"/>
</dbReference>
<protein>
    <submittedName>
        <fullName evidence="2">DinB family protein</fullName>
    </submittedName>
</protein>
<dbReference type="Proteomes" id="UP001500221">
    <property type="component" value="Unassembled WGS sequence"/>
</dbReference>
<sequence length="197" mass="21128">MRGMTETPWEPPFAADEQAHLLGALDRMRATFRFKTDDLDADGLRARVGASSLTLGGLLKHLAAVEDFKSTVMLTGDPIGEPWESLGYDASNEWELESAAADAPATLYGLWDDAVRRSRARFAAVLATGGLGAAVHADNGEGDHASARRLLFDLLEEYGRHCGHADLLREAVDGRVGEDPPPGWRPVGGAPAPWPEG</sequence>
<evidence type="ECO:0000313" key="3">
    <source>
        <dbReference type="Proteomes" id="UP001500221"/>
    </source>
</evidence>
<accession>A0ABP9Q3U6</accession>
<reference evidence="3" key="1">
    <citation type="journal article" date="2019" name="Int. J. Syst. Evol. Microbiol.">
        <title>The Global Catalogue of Microorganisms (GCM) 10K type strain sequencing project: providing services to taxonomists for standard genome sequencing and annotation.</title>
        <authorList>
            <consortium name="The Broad Institute Genomics Platform"/>
            <consortium name="The Broad Institute Genome Sequencing Center for Infectious Disease"/>
            <person name="Wu L."/>
            <person name="Ma J."/>
        </authorList>
    </citation>
    <scope>NUCLEOTIDE SEQUENCE [LARGE SCALE GENOMIC DNA]</scope>
    <source>
        <strain evidence="3">JCM 18459</strain>
    </source>
</reference>
<dbReference type="SUPFAM" id="SSF109854">
    <property type="entry name" value="DinB/YfiT-like putative metalloenzymes"/>
    <property type="match status" value="1"/>
</dbReference>
<keyword evidence="3" id="KW-1185">Reference proteome</keyword>